<comment type="caution">
    <text evidence="6">The sequence shown here is derived from an EMBL/GenBank/DDBJ whole genome shotgun (WGS) entry which is preliminary data.</text>
</comment>
<dbReference type="InterPro" id="IPR023213">
    <property type="entry name" value="CAT-like_dom_sf"/>
</dbReference>
<dbReference type="Gene3D" id="3.30.559.30">
    <property type="entry name" value="Nonribosomal peptide synthetase, condensation domain"/>
    <property type="match status" value="1"/>
</dbReference>
<evidence type="ECO:0000259" key="5">
    <source>
        <dbReference type="PROSITE" id="PS50075"/>
    </source>
</evidence>
<dbReference type="InterPro" id="IPR036736">
    <property type="entry name" value="ACP-like_sf"/>
</dbReference>
<dbReference type="InterPro" id="IPR009081">
    <property type="entry name" value="PP-bd_ACP"/>
</dbReference>
<evidence type="ECO:0000256" key="1">
    <source>
        <dbReference type="ARBA" id="ARBA00001957"/>
    </source>
</evidence>
<dbReference type="SUPFAM" id="SSF52777">
    <property type="entry name" value="CoA-dependent acyltransferases"/>
    <property type="match status" value="2"/>
</dbReference>
<dbReference type="InterPro" id="IPR006162">
    <property type="entry name" value="Ppantetheine_attach_site"/>
</dbReference>
<keyword evidence="7" id="KW-1185">Reference proteome</keyword>
<reference evidence="6" key="1">
    <citation type="submission" date="2020-09" db="EMBL/GenBank/DDBJ databases">
        <title>Whole genome shotgun sequence of Streptomyces xanthophaeus NBRC 12829.</title>
        <authorList>
            <person name="Komaki H."/>
            <person name="Tamura T."/>
        </authorList>
    </citation>
    <scope>NUCLEOTIDE SEQUENCE</scope>
    <source>
        <strain evidence="6">NBRC 12829</strain>
    </source>
</reference>
<dbReference type="PANTHER" id="PTHR45398">
    <property type="match status" value="1"/>
</dbReference>
<feature type="domain" description="Carrier" evidence="5">
    <location>
        <begin position="17"/>
        <end position="94"/>
    </location>
</feature>
<dbReference type="Gene3D" id="1.10.1200.10">
    <property type="entry name" value="ACP-like"/>
    <property type="match status" value="1"/>
</dbReference>
<dbReference type="RefSeq" id="WP_051902181.1">
    <property type="nucleotide sequence ID" value="NZ_BNEE01000006.1"/>
</dbReference>
<organism evidence="6 7">
    <name type="scientific">Streptomyces xanthophaeus</name>
    <dbReference type="NCBI Taxonomy" id="67385"/>
    <lineage>
        <taxon>Bacteria</taxon>
        <taxon>Bacillati</taxon>
        <taxon>Actinomycetota</taxon>
        <taxon>Actinomycetes</taxon>
        <taxon>Kitasatosporales</taxon>
        <taxon>Streptomycetaceae</taxon>
        <taxon>Streptomyces</taxon>
    </lineage>
</organism>
<keyword evidence="3" id="KW-0597">Phosphoprotein</keyword>
<evidence type="ECO:0000256" key="3">
    <source>
        <dbReference type="ARBA" id="ARBA00022553"/>
    </source>
</evidence>
<dbReference type="PROSITE" id="PS00012">
    <property type="entry name" value="PHOSPHOPANTETHEINE"/>
    <property type="match status" value="1"/>
</dbReference>
<dbReference type="SUPFAM" id="SSF47336">
    <property type="entry name" value="ACP-like"/>
    <property type="match status" value="1"/>
</dbReference>
<dbReference type="GO" id="GO:0003824">
    <property type="term" value="F:catalytic activity"/>
    <property type="evidence" value="ECO:0007669"/>
    <property type="project" value="InterPro"/>
</dbReference>
<comment type="cofactor">
    <cofactor evidence="1">
        <name>pantetheine 4'-phosphate</name>
        <dbReference type="ChEBI" id="CHEBI:47942"/>
    </cofactor>
</comment>
<dbReference type="Pfam" id="PF00668">
    <property type="entry name" value="Condensation"/>
    <property type="match status" value="1"/>
</dbReference>
<name>A0A919LAV0_9ACTN</name>
<dbReference type="EMBL" id="BNEE01000006">
    <property type="protein sequence ID" value="GHI86928.1"/>
    <property type="molecule type" value="Genomic_DNA"/>
</dbReference>
<dbReference type="GO" id="GO:0008610">
    <property type="term" value="P:lipid biosynthetic process"/>
    <property type="evidence" value="ECO:0007669"/>
    <property type="project" value="UniProtKB-ARBA"/>
</dbReference>
<dbReference type="Pfam" id="PF00550">
    <property type="entry name" value="PP-binding"/>
    <property type="match status" value="1"/>
</dbReference>
<dbReference type="Proteomes" id="UP000600026">
    <property type="component" value="Unassembled WGS sequence"/>
</dbReference>
<proteinExistence type="predicted"/>
<accession>A0A919LAV0</accession>
<dbReference type="PANTHER" id="PTHR45398:SF1">
    <property type="entry name" value="ENZYME, PUTATIVE (JCVI)-RELATED"/>
    <property type="match status" value="1"/>
</dbReference>
<keyword evidence="2" id="KW-0596">Phosphopantetheine</keyword>
<sequence length="576" mass="61751">MSAPARPAPHSTDGAAPAAVDDVRAHLAEWLAEAVLEPAPDLAAPLRDLGVDSLDLIRAARRIESAYGVRVQLRELFAEDMTVEHLSLLVTERAGRRREGAGPLAEPGAAHGPVVLTPSQEQGWEDQNGSRAHWNQSMLFTTRPDLDPGVLAETVRRLVAGHASLRLAVEARPAKRPRQTVAVLTPDTPLDIVDTVDTRELDDAELSEAVTLRCSLEQRSLDPGAGRVVRFVWFDAGPARPGRLLIAVHQLAFDMVSWSVLIEDLERLYAALAVGDDGDDVRCTEGTGYPEWALALAAYARTPEAEAEAEWWTEVARTPGQVPLDRRPGDGSDGHADPRAVNTAATAATHVSRFGPEFTGRLFRAARAHRCHPGELLLHALGEALGAWQGQDAVRVDVLRHGREEVVGDTDLARTTGWFTTTVPVRLDLAPGTPAERLARTVGHLAALPGGGIGHGALSRHGRPRISAALRGAPPSDVSFDFEGDDADGLPLGTLLLDVADEPVGEITGPDWVRPHLIEVIATTDDGVLRVEWWYSGALHDEATIARLAARHRDALAALVHSDGTDGADRSDPSDG</sequence>
<feature type="region of interest" description="Disordered" evidence="4">
    <location>
        <begin position="97"/>
        <end position="128"/>
    </location>
</feature>
<evidence type="ECO:0000313" key="7">
    <source>
        <dbReference type="Proteomes" id="UP000600026"/>
    </source>
</evidence>
<dbReference type="AlphaFoldDB" id="A0A919LAV0"/>
<feature type="compositionally biased region" description="Low complexity" evidence="4">
    <location>
        <begin position="101"/>
        <end position="113"/>
    </location>
</feature>
<evidence type="ECO:0000256" key="2">
    <source>
        <dbReference type="ARBA" id="ARBA00022450"/>
    </source>
</evidence>
<dbReference type="PROSITE" id="PS50075">
    <property type="entry name" value="CARRIER"/>
    <property type="match status" value="1"/>
</dbReference>
<dbReference type="InterPro" id="IPR001242">
    <property type="entry name" value="Condensation_dom"/>
</dbReference>
<feature type="compositionally biased region" description="Polar residues" evidence="4">
    <location>
        <begin position="117"/>
        <end position="128"/>
    </location>
</feature>
<dbReference type="Gene3D" id="3.30.559.10">
    <property type="entry name" value="Chloramphenicol acetyltransferase-like domain"/>
    <property type="match status" value="1"/>
</dbReference>
<evidence type="ECO:0000313" key="6">
    <source>
        <dbReference type="EMBL" id="GHI86928.1"/>
    </source>
</evidence>
<dbReference type="OrthoDB" id="2472181at2"/>
<evidence type="ECO:0000256" key="4">
    <source>
        <dbReference type="SAM" id="MobiDB-lite"/>
    </source>
</evidence>
<gene>
    <name evidence="6" type="ORF">Sxan_42920</name>
</gene>
<protein>
    <recommendedName>
        <fullName evidence="5">Carrier domain-containing protein</fullName>
    </recommendedName>
</protein>